<organism evidence="6 7">
    <name type="scientific">Candidatus Avichristensenella intestinipullorum</name>
    <dbReference type="NCBI Taxonomy" id="2840693"/>
    <lineage>
        <taxon>Bacteria</taxon>
        <taxon>Bacillati</taxon>
        <taxon>Bacillota</taxon>
        <taxon>Clostridia</taxon>
        <taxon>Candidatus Avichristensenella</taxon>
    </lineage>
</organism>
<evidence type="ECO:0000256" key="3">
    <source>
        <dbReference type="PIRSR" id="PIRSR036894-1"/>
    </source>
</evidence>
<dbReference type="InterPro" id="IPR046457">
    <property type="entry name" value="PMI_typeI_cat"/>
</dbReference>
<reference evidence="6" key="1">
    <citation type="submission" date="2020-10" db="EMBL/GenBank/DDBJ databases">
        <authorList>
            <person name="Gilroy R."/>
        </authorList>
    </citation>
    <scope>NUCLEOTIDE SEQUENCE</scope>
    <source>
        <strain evidence="6">ChiHile30-977</strain>
    </source>
</reference>
<accession>A0A9D1CJ09</accession>
<reference evidence="6" key="2">
    <citation type="journal article" date="2021" name="PeerJ">
        <title>Extensive microbial diversity within the chicken gut microbiome revealed by metagenomics and culture.</title>
        <authorList>
            <person name="Gilroy R."/>
            <person name="Ravi A."/>
            <person name="Getino M."/>
            <person name="Pursley I."/>
            <person name="Horton D.L."/>
            <person name="Alikhan N.F."/>
            <person name="Baker D."/>
            <person name="Gharbi K."/>
            <person name="Hall N."/>
            <person name="Watson M."/>
            <person name="Adriaenssens E.M."/>
            <person name="Foster-Nyarko E."/>
            <person name="Jarju S."/>
            <person name="Secka A."/>
            <person name="Antonio M."/>
            <person name="Oren A."/>
            <person name="Chaudhuri R.R."/>
            <person name="La Ragione R."/>
            <person name="Hildebrand F."/>
            <person name="Pallen M.J."/>
        </authorList>
    </citation>
    <scope>NUCLEOTIDE SEQUENCE</scope>
    <source>
        <strain evidence="6">ChiHile30-977</strain>
    </source>
</reference>
<dbReference type="PANTHER" id="PTHR42742:SF3">
    <property type="entry name" value="FRUCTOKINASE"/>
    <property type="match status" value="1"/>
</dbReference>
<evidence type="ECO:0000259" key="5">
    <source>
        <dbReference type="Pfam" id="PF20511"/>
    </source>
</evidence>
<feature type="binding site" evidence="3">
    <location>
        <position position="160"/>
    </location>
    <ligand>
        <name>Zn(2+)</name>
        <dbReference type="ChEBI" id="CHEBI:29105"/>
    </ligand>
</feature>
<dbReference type="GO" id="GO:0008270">
    <property type="term" value="F:zinc ion binding"/>
    <property type="evidence" value="ECO:0007669"/>
    <property type="project" value="InterPro"/>
</dbReference>
<evidence type="ECO:0000256" key="1">
    <source>
        <dbReference type="ARBA" id="ARBA00022723"/>
    </source>
</evidence>
<comment type="cofactor">
    <cofactor evidence="3">
        <name>Zn(2+)</name>
        <dbReference type="ChEBI" id="CHEBI:29105"/>
    </cofactor>
    <text evidence="3">Binds 1 zinc ion per subunit.</text>
</comment>
<keyword evidence="1 3" id="KW-0479">Metal-binding</keyword>
<dbReference type="PIRSF" id="PIRSF036894">
    <property type="entry name" value="PMI_Firm_short"/>
    <property type="match status" value="1"/>
</dbReference>
<feature type="binding site" evidence="3">
    <location>
        <position position="106"/>
    </location>
    <ligand>
        <name>Zn(2+)</name>
        <dbReference type="ChEBI" id="CHEBI:29105"/>
    </ligand>
</feature>
<dbReference type="SUPFAM" id="SSF51182">
    <property type="entry name" value="RmlC-like cupins"/>
    <property type="match status" value="1"/>
</dbReference>
<dbReference type="Gene3D" id="2.60.120.10">
    <property type="entry name" value="Jelly Rolls"/>
    <property type="match status" value="2"/>
</dbReference>
<dbReference type="InterPro" id="IPR014710">
    <property type="entry name" value="RmlC-like_jellyroll"/>
</dbReference>
<feature type="binding site" evidence="3">
    <location>
        <position position="88"/>
    </location>
    <ligand>
        <name>Zn(2+)</name>
        <dbReference type="ChEBI" id="CHEBI:29105"/>
    </ligand>
</feature>
<feature type="active site" evidence="4">
    <location>
        <position position="180"/>
    </location>
</feature>
<dbReference type="GO" id="GO:0004476">
    <property type="term" value="F:mannose-6-phosphate isomerase activity"/>
    <property type="evidence" value="ECO:0007669"/>
    <property type="project" value="InterPro"/>
</dbReference>
<feature type="domain" description="Phosphomannose isomerase type I catalytic" evidence="5">
    <location>
        <begin position="65"/>
        <end position="95"/>
    </location>
</feature>
<dbReference type="GO" id="GO:0005975">
    <property type="term" value="P:carbohydrate metabolic process"/>
    <property type="evidence" value="ECO:0007669"/>
    <property type="project" value="InterPro"/>
</dbReference>
<dbReference type="Proteomes" id="UP000886819">
    <property type="component" value="Unassembled WGS sequence"/>
</dbReference>
<dbReference type="AlphaFoldDB" id="A0A9D1CJ09"/>
<evidence type="ECO:0000256" key="2">
    <source>
        <dbReference type="ARBA" id="ARBA00022833"/>
    </source>
</evidence>
<dbReference type="CDD" id="cd07010">
    <property type="entry name" value="cupin_PMI_type_I_N_bac"/>
    <property type="match status" value="1"/>
</dbReference>
<dbReference type="InterPro" id="IPR011051">
    <property type="entry name" value="RmlC_Cupin_sf"/>
</dbReference>
<protein>
    <submittedName>
        <fullName evidence="6">Class I mannose-6-phosphate isomerase</fullName>
    </submittedName>
</protein>
<sequence length="305" mass="32910">MTTERFAYPLLPAFRHGAQTPWGGDALARLFHKAIPDARTGEAMEASTLEGLESRLEDGRPLSALTGGPLPLLLKLLDAREPLSVQVHPDDAYAAAHEGGRQGKAEAWVILHAEPGARLVYGLLPGSNPRAAGQAALERCLRWVTVQAGDVLYIPAGMVHAIGGGLVLYEIQQASDITYRFWDWGRLGADGRPRELHWEKACDVARAGLQLSPLRPRMPKGGGVVRCLETPHFTLDRAYVRGETVLAPCADFRFFTALGEGALAQNGVRIPVRAGQTLYVPATERPIRALGQFDALISAPAMTGT</sequence>
<comment type="caution">
    <text evidence="6">The sequence shown here is derived from an EMBL/GenBank/DDBJ whole genome shotgun (WGS) entry which is preliminary data.</text>
</comment>
<gene>
    <name evidence="6" type="ORF">IAA66_04835</name>
</gene>
<dbReference type="InterPro" id="IPR014628">
    <property type="entry name" value="Man6P_isomerase_Firm_short"/>
</dbReference>
<dbReference type="Pfam" id="PF20511">
    <property type="entry name" value="PMI_typeI_cat"/>
    <property type="match status" value="1"/>
</dbReference>
<dbReference type="EMBL" id="DVFI01000074">
    <property type="protein sequence ID" value="HIQ62898.1"/>
    <property type="molecule type" value="Genomic_DNA"/>
</dbReference>
<name>A0A9D1CJ09_9FIRM</name>
<proteinExistence type="predicted"/>
<keyword evidence="6" id="KW-0413">Isomerase</keyword>
<evidence type="ECO:0000256" key="4">
    <source>
        <dbReference type="PIRSR" id="PIRSR036894-2"/>
    </source>
</evidence>
<dbReference type="PANTHER" id="PTHR42742">
    <property type="entry name" value="TRANSCRIPTIONAL REPRESSOR MPRA"/>
    <property type="match status" value="1"/>
</dbReference>
<evidence type="ECO:0000313" key="6">
    <source>
        <dbReference type="EMBL" id="HIQ62898.1"/>
    </source>
</evidence>
<dbReference type="InterPro" id="IPR051804">
    <property type="entry name" value="Carb_Metab_Reg_Kinase/Isom"/>
</dbReference>
<evidence type="ECO:0000313" key="7">
    <source>
        <dbReference type="Proteomes" id="UP000886819"/>
    </source>
</evidence>
<keyword evidence="2 3" id="KW-0862">Zinc</keyword>